<dbReference type="GO" id="GO:0005886">
    <property type="term" value="C:plasma membrane"/>
    <property type="evidence" value="ECO:0007669"/>
    <property type="project" value="TreeGrafter"/>
</dbReference>
<dbReference type="InterPro" id="IPR048679">
    <property type="entry name" value="ICAM1_3_5_D2"/>
</dbReference>
<evidence type="ECO:0000256" key="3">
    <source>
        <dbReference type="ARBA" id="ARBA00022692"/>
    </source>
</evidence>
<evidence type="ECO:0000256" key="9">
    <source>
        <dbReference type="ARBA" id="ARBA00023157"/>
    </source>
</evidence>
<dbReference type="GO" id="GO:0050900">
    <property type="term" value="P:leukocyte migration"/>
    <property type="evidence" value="ECO:0007669"/>
    <property type="project" value="UniProtKB-ARBA"/>
</dbReference>
<dbReference type="FunFam" id="2.60.40.10:FF:000338">
    <property type="entry name" value="intercellular adhesion molecule 5"/>
    <property type="match status" value="1"/>
</dbReference>
<dbReference type="FunFam" id="2.60.40.10:FF:000194">
    <property type="entry name" value="Intercellular adhesion molecule 1"/>
    <property type="match status" value="1"/>
</dbReference>
<dbReference type="FunFam" id="2.60.40.10:FF:000648">
    <property type="entry name" value="Intercellular adhesion molecule 1"/>
    <property type="match status" value="1"/>
</dbReference>
<evidence type="ECO:0000313" key="16">
    <source>
        <dbReference type="Proteomes" id="UP000593571"/>
    </source>
</evidence>
<comment type="similarity">
    <text evidence="2">Belongs to the immunoglobulin superfamily. ICAM family.</text>
</comment>
<dbReference type="GO" id="GO:0002252">
    <property type="term" value="P:immune effector process"/>
    <property type="evidence" value="ECO:0007669"/>
    <property type="project" value="UniProtKB-ARBA"/>
</dbReference>
<dbReference type="GO" id="GO:0005178">
    <property type="term" value="F:integrin binding"/>
    <property type="evidence" value="ECO:0007669"/>
    <property type="project" value="InterPro"/>
</dbReference>
<evidence type="ECO:0000259" key="14">
    <source>
        <dbReference type="PROSITE" id="PS50835"/>
    </source>
</evidence>
<keyword evidence="7 12" id="KW-1133">Transmembrane helix</keyword>
<evidence type="ECO:0000256" key="10">
    <source>
        <dbReference type="ARBA" id="ARBA00023180"/>
    </source>
</evidence>
<dbReference type="GO" id="GO:1901701">
    <property type="term" value="P:cellular response to oxygen-containing compound"/>
    <property type="evidence" value="ECO:0007669"/>
    <property type="project" value="UniProtKB-ARBA"/>
</dbReference>
<dbReference type="Gene3D" id="2.60.40.10">
    <property type="entry name" value="Immunoglobulins"/>
    <property type="match status" value="5"/>
</dbReference>
<proteinExistence type="inferred from homology"/>
<evidence type="ECO:0000256" key="6">
    <source>
        <dbReference type="ARBA" id="ARBA00022889"/>
    </source>
</evidence>
<dbReference type="InterPro" id="IPR013768">
    <property type="entry name" value="ICAM_N"/>
</dbReference>
<dbReference type="GO" id="GO:0006955">
    <property type="term" value="P:immune response"/>
    <property type="evidence" value="ECO:0007669"/>
    <property type="project" value="UniProtKB-ARBA"/>
</dbReference>
<keyword evidence="10" id="KW-0325">Glycoprotein</keyword>
<dbReference type="PRINTS" id="PR01472">
    <property type="entry name" value="ICAMVCAM1"/>
</dbReference>
<feature type="transmembrane region" description="Helical" evidence="12">
    <location>
        <begin position="567"/>
        <end position="589"/>
    </location>
</feature>
<feature type="chain" id="PRO_5029672445" description="Ig-like domain-containing protein" evidence="13">
    <location>
        <begin position="22"/>
        <end position="627"/>
    </location>
</feature>
<comment type="caution">
    <text evidence="15">The sequence shown here is derived from an EMBL/GenBank/DDBJ whole genome shotgun (WGS) entry which is preliminary data.</text>
</comment>
<keyword evidence="8 12" id="KW-0472">Membrane</keyword>
<feature type="domain" description="Ig-like" evidence="14">
    <location>
        <begin position="480"/>
        <end position="554"/>
    </location>
</feature>
<dbReference type="SUPFAM" id="SSF48726">
    <property type="entry name" value="Immunoglobulin"/>
    <property type="match status" value="5"/>
</dbReference>
<keyword evidence="11" id="KW-0393">Immunoglobulin domain</keyword>
<protein>
    <recommendedName>
        <fullName evidence="14">Ig-like domain-containing protein</fullName>
    </recommendedName>
</protein>
<dbReference type="InterPro" id="IPR003987">
    <property type="entry name" value="ICAM_VCAM_N"/>
</dbReference>
<evidence type="ECO:0000256" key="4">
    <source>
        <dbReference type="ARBA" id="ARBA00022729"/>
    </source>
</evidence>
<evidence type="ECO:0000256" key="7">
    <source>
        <dbReference type="ARBA" id="ARBA00022989"/>
    </source>
</evidence>
<keyword evidence="5" id="KW-0677">Repeat</keyword>
<gene>
    <name evidence="15" type="ORF">HJG63_006543</name>
</gene>
<evidence type="ECO:0000256" key="11">
    <source>
        <dbReference type="ARBA" id="ARBA00023319"/>
    </source>
</evidence>
<dbReference type="AlphaFoldDB" id="A0A7J8G911"/>
<evidence type="ECO:0000256" key="13">
    <source>
        <dbReference type="SAM" id="SignalP"/>
    </source>
</evidence>
<dbReference type="PANTHER" id="PTHR13771:SF4">
    <property type="entry name" value="CELL ADHESION MOLECULE TCAM-1"/>
    <property type="match status" value="1"/>
</dbReference>
<keyword evidence="16" id="KW-1185">Reference proteome</keyword>
<evidence type="ECO:0000256" key="8">
    <source>
        <dbReference type="ARBA" id="ARBA00023136"/>
    </source>
</evidence>
<dbReference type="FunFam" id="2.60.40.10:FF:000641">
    <property type="entry name" value="Intercellular adhesion molecule 1"/>
    <property type="match status" value="1"/>
</dbReference>
<dbReference type="InterPro" id="IPR013783">
    <property type="entry name" value="Ig-like_fold"/>
</dbReference>
<dbReference type="SMART" id="SM00409">
    <property type="entry name" value="IG"/>
    <property type="match status" value="3"/>
</dbReference>
<dbReference type="InterPro" id="IPR007110">
    <property type="entry name" value="Ig-like_dom"/>
</dbReference>
<name>A0A7J8G911_ROUAE</name>
<keyword evidence="3 12" id="KW-0812">Transmembrane</keyword>
<sequence>METLLFGVWALLALIPCPGATDELFEVSVWPDQALVKFGDSLMVNCSTTCPDPGPSGIETFLKKTQVGKGPQWKEFLLEDVTENSVLQCFFSCAGIQKDTSLDITMYQPPEQVILELQPAWVAVDEVFTVKCHVPSVAPLENLALTLLQGNQELHKKNFTSLAVASQRAEVTISVKAQRENDRCNFSCHAELDLSSHGGELFHSSSAIRVLRSFGESELGCGRNPKAHSPHLTFGTKSPQGSGVSVVELHLFLGIKYPGGQRAFCPAPLLHCQVLHDKIYHDFSLFFPLSHFLTEFSQHPQVWVSPLLEVGIAETVSCEVARVFPAKEVAFRLFLGDQELSPFLSWEEDTAWANATVRAMETGDQELSCLISLGPMEQKTREPVHVYSFPPPILEIEELYPLAGTDVNVTCTGHVLTSPSPTLWLQGAPDLPAPGEPAWLLLTTREEDDGRNFSCEASLEVQGQRLIKTTTIQLHVLYKPRLEESGCPGNQTWVEGMEQMLACVPKGNPTPSLVCTWNGMTFDLEVPQKATQNHTGTYCCMATNRLGSVSKDIAVIVQGLDEGNSSAIFIIITVALGVGVIIIALYLNYRPCKIERRKLSCRQKEKNKEEESQFAVQQAEKCNAHHC</sequence>
<reference evidence="15 16" key="1">
    <citation type="journal article" date="2020" name="Nature">
        <title>Six reference-quality genomes reveal evolution of bat adaptations.</title>
        <authorList>
            <person name="Jebb D."/>
            <person name="Huang Z."/>
            <person name="Pippel M."/>
            <person name="Hughes G.M."/>
            <person name="Lavrichenko K."/>
            <person name="Devanna P."/>
            <person name="Winkler S."/>
            <person name="Jermiin L.S."/>
            <person name="Skirmuntt E.C."/>
            <person name="Katzourakis A."/>
            <person name="Burkitt-Gray L."/>
            <person name="Ray D.A."/>
            <person name="Sullivan K.A.M."/>
            <person name="Roscito J.G."/>
            <person name="Kirilenko B.M."/>
            <person name="Davalos L.M."/>
            <person name="Corthals A.P."/>
            <person name="Power M.L."/>
            <person name="Jones G."/>
            <person name="Ransome R.D."/>
            <person name="Dechmann D.K.N."/>
            <person name="Locatelli A.G."/>
            <person name="Puechmaille S.J."/>
            <person name="Fedrigo O."/>
            <person name="Jarvis E.D."/>
            <person name="Hiller M."/>
            <person name="Vernes S.C."/>
            <person name="Myers E.W."/>
            <person name="Teeling E.C."/>
        </authorList>
    </citation>
    <scope>NUCLEOTIDE SEQUENCE [LARGE SCALE GENOMIC DNA]</scope>
    <source>
        <strain evidence="15">MRouAeg1</strain>
        <tissue evidence="15">Muscle</tissue>
    </source>
</reference>
<evidence type="ECO:0000256" key="1">
    <source>
        <dbReference type="ARBA" id="ARBA00004479"/>
    </source>
</evidence>
<evidence type="ECO:0000256" key="12">
    <source>
        <dbReference type="SAM" id="Phobius"/>
    </source>
</evidence>
<dbReference type="EMBL" id="JACASE010000006">
    <property type="protein sequence ID" value="KAF6456450.1"/>
    <property type="molecule type" value="Genomic_DNA"/>
</dbReference>
<dbReference type="GO" id="GO:0007159">
    <property type="term" value="P:leukocyte cell-cell adhesion"/>
    <property type="evidence" value="ECO:0007669"/>
    <property type="project" value="UniProtKB-ARBA"/>
</dbReference>
<dbReference type="InterPro" id="IPR003599">
    <property type="entry name" value="Ig_sub"/>
</dbReference>
<keyword evidence="4 13" id="KW-0732">Signal</keyword>
<evidence type="ECO:0000313" key="15">
    <source>
        <dbReference type="EMBL" id="KAF6456450.1"/>
    </source>
</evidence>
<dbReference type="Pfam" id="PF03921">
    <property type="entry name" value="ICAM_N"/>
    <property type="match status" value="1"/>
</dbReference>
<dbReference type="InterPro" id="IPR036179">
    <property type="entry name" value="Ig-like_dom_sf"/>
</dbReference>
<evidence type="ECO:0000256" key="5">
    <source>
        <dbReference type="ARBA" id="ARBA00022737"/>
    </source>
</evidence>
<dbReference type="PROSITE" id="PS50835">
    <property type="entry name" value="IG_LIKE"/>
    <property type="match status" value="1"/>
</dbReference>
<comment type="subcellular location">
    <subcellularLocation>
        <location evidence="1">Membrane</location>
        <topology evidence="1">Single-pass type I membrane protein</topology>
    </subcellularLocation>
</comment>
<dbReference type="FunFam" id="2.60.40.10:FF:000459">
    <property type="entry name" value="Intercellular adhesion molecule 1"/>
    <property type="match status" value="1"/>
</dbReference>
<dbReference type="InterPro" id="IPR047012">
    <property type="entry name" value="ICAM_VCAM"/>
</dbReference>
<organism evidence="15 16">
    <name type="scientific">Rousettus aegyptiacus</name>
    <name type="common">Egyptian fruit bat</name>
    <name type="synonym">Pteropus aegyptiacus</name>
    <dbReference type="NCBI Taxonomy" id="9407"/>
    <lineage>
        <taxon>Eukaryota</taxon>
        <taxon>Metazoa</taxon>
        <taxon>Chordata</taxon>
        <taxon>Craniata</taxon>
        <taxon>Vertebrata</taxon>
        <taxon>Euteleostomi</taxon>
        <taxon>Mammalia</taxon>
        <taxon>Eutheria</taxon>
        <taxon>Laurasiatheria</taxon>
        <taxon>Chiroptera</taxon>
        <taxon>Yinpterochiroptera</taxon>
        <taxon>Pteropodoidea</taxon>
        <taxon>Pteropodidae</taxon>
        <taxon>Rousettinae</taxon>
        <taxon>Rousettus</taxon>
    </lineage>
</organism>
<dbReference type="Proteomes" id="UP000593571">
    <property type="component" value="Unassembled WGS sequence"/>
</dbReference>
<accession>A0A7J8G911</accession>
<dbReference type="Pfam" id="PF21146">
    <property type="entry name" value="ICAM1_3_5_D2"/>
    <property type="match status" value="1"/>
</dbReference>
<evidence type="ECO:0000256" key="2">
    <source>
        <dbReference type="ARBA" id="ARBA00005925"/>
    </source>
</evidence>
<keyword evidence="9" id="KW-1015">Disulfide bond</keyword>
<keyword evidence="6" id="KW-0130">Cell adhesion</keyword>
<dbReference type="PANTHER" id="PTHR13771">
    <property type="entry name" value="INTERCELLULAR ADHESION MOLECULE"/>
    <property type="match status" value="1"/>
</dbReference>
<feature type="signal peptide" evidence="13">
    <location>
        <begin position="1"/>
        <end position="21"/>
    </location>
</feature>